<dbReference type="SUPFAM" id="SSF103481">
    <property type="entry name" value="Multidrug resistance efflux transporter EmrE"/>
    <property type="match status" value="2"/>
</dbReference>
<gene>
    <name evidence="9" type="ordered locus">STH1751</name>
</gene>
<proteinExistence type="inferred from homology"/>
<dbReference type="OrthoDB" id="9810818at2"/>
<feature type="domain" description="EamA" evidence="8">
    <location>
        <begin position="10"/>
        <end position="145"/>
    </location>
</feature>
<reference evidence="9 10" key="1">
    <citation type="journal article" date="2004" name="Nucleic Acids Res.">
        <title>Genome sequence of Symbiobacterium thermophilum, an uncultivable bacterium that depends on microbial commensalism.</title>
        <authorList>
            <person name="Ueda K."/>
            <person name="Yamashita A."/>
            <person name="Ishikawa J."/>
            <person name="Shimada M."/>
            <person name="Watsuji T."/>
            <person name="Morimura K."/>
            <person name="Ikeda H."/>
            <person name="Hattori M."/>
            <person name="Beppu T."/>
        </authorList>
    </citation>
    <scope>NUCLEOTIDE SEQUENCE [LARGE SCALE GENOMIC DNA]</scope>
    <source>
        <strain evidence="10">T / IAM 14863</strain>
    </source>
</reference>
<protein>
    <submittedName>
        <fullName evidence="9">Putative transporter protein</fullName>
    </submittedName>
</protein>
<feature type="transmembrane region" description="Helical" evidence="7">
    <location>
        <begin position="275"/>
        <end position="293"/>
    </location>
</feature>
<evidence type="ECO:0000313" key="9">
    <source>
        <dbReference type="EMBL" id="BAD40736.1"/>
    </source>
</evidence>
<organism evidence="9 10">
    <name type="scientific">Symbiobacterium thermophilum (strain DSM 24528 / JCM 14929 / IAM 14863 / T)</name>
    <dbReference type="NCBI Taxonomy" id="292459"/>
    <lineage>
        <taxon>Bacteria</taxon>
        <taxon>Bacillati</taxon>
        <taxon>Bacillota</taxon>
        <taxon>Clostridia</taxon>
        <taxon>Eubacteriales</taxon>
        <taxon>Symbiobacteriaceae</taxon>
        <taxon>Symbiobacterium</taxon>
    </lineage>
</organism>
<evidence type="ECO:0000256" key="3">
    <source>
        <dbReference type="ARBA" id="ARBA00022692"/>
    </source>
</evidence>
<sequence length="326" mass="34196">MERTRGRQTLGYMMVFGAASLWGTLGVVSRNLYVGGLSAQAVVTLRASMAAALLLAALTVLRPATLRVRLRDIPLFAAYGLVSVAAFYLLYFLTIQHLSVAAAAVLMYTAPAFVAVAAALTLGEPLTQGKLLALTLTMAGCALVARAYEPSVFRGQLIGVLTGLGSGFTYGMYSIFGKHALKRYNPWTVQAYSLLFGAAPLVLFFGREAVRSLARSPEALPWLAYLALVTTLGAYGLYLSGLQVVEASHAALLSTVEPVVAALLGFWILEESLRLPQVIGILLVLGSAVILNAQRGEPAGAASRQAGVPPAGVGTECARRTPGGAP</sequence>
<evidence type="ECO:0000256" key="7">
    <source>
        <dbReference type="SAM" id="Phobius"/>
    </source>
</evidence>
<comment type="similarity">
    <text evidence="2">Belongs to the EamA transporter family.</text>
</comment>
<feature type="transmembrane region" description="Helical" evidence="7">
    <location>
        <begin position="187"/>
        <end position="207"/>
    </location>
</feature>
<dbReference type="AlphaFoldDB" id="Q67NK7"/>
<feature type="region of interest" description="Disordered" evidence="6">
    <location>
        <begin position="300"/>
        <end position="326"/>
    </location>
</feature>
<feature type="transmembrane region" description="Helical" evidence="7">
    <location>
        <begin position="154"/>
        <end position="175"/>
    </location>
</feature>
<feature type="transmembrane region" description="Helical" evidence="7">
    <location>
        <begin position="131"/>
        <end position="148"/>
    </location>
</feature>
<feature type="transmembrane region" description="Helical" evidence="7">
    <location>
        <begin position="39"/>
        <end position="61"/>
    </location>
</feature>
<dbReference type="HOGENOM" id="CLU_033863_9_1_9"/>
<dbReference type="KEGG" id="sth:STH1751"/>
<feature type="transmembrane region" description="Helical" evidence="7">
    <location>
        <begin position="250"/>
        <end position="269"/>
    </location>
</feature>
<keyword evidence="10" id="KW-1185">Reference proteome</keyword>
<evidence type="ECO:0000313" key="10">
    <source>
        <dbReference type="Proteomes" id="UP000000417"/>
    </source>
</evidence>
<dbReference type="STRING" id="292459.STH1751"/>
<dbReference type="GO" id="GO:0016020">
    <property type="term" value="C:membrane"/>
    <property type="evidence" value="ECO:0007669"/>
    <property type="project" value="UniProtKB-SubCell"/>
</dbReference>
<dbReference type="EMBL" id="AP006840">
    <property type="protein sequence ID" value="BAD40736.1"/>
    <property type="molecule type" value="Genomic_DNA"/>
</dbReference>
<keyword evidence="4 7" id="KW-1133">Transmembrane helix</keyword>
<dbReference type="InterPro" id="IPR050638">
    <property type="entry name" value="AA-Vitamin_Transporters"/>
</dbReference>
<feature type="transmembrane region" description="Helical" evidence="7">
    <location>
        <begin position="12"/>
        <end position="33"/>
    </location>
</feature>
<evidence type="ECO:0000256" key="1">
    <source>
        <dbReference type="ARBA" id="ARBA00004141"/>
    </source>
</evidence>
<dbReference type="RefSeq" id="WP_011195879.1">
    <property type="nucleotide sequence ID" value="NC_006177.1"/>
</dbReference>
<dbReference type="Gene3D" id="1.10.3730.20">
    <property type="match status" value="1"/>
</dbReference>
<dbReference type="Proteomes" id="UP000000417">
    <property type="component" value="Chromosome"/>
</dbReference>
<dbReference type="PANTHER" id="PTHR32322:SF2">
    <property type="entry name" value="EAMA DOMAIN-CONTAINING PROTEIN"/>
    <property type="match status" value="1"/>
</dbReference>
<accession>Q67NK7</accession>
<comment type="subcellular location">
    <subcellularLocation>
        <location evidence="1">Membrane</location>
        <topology evidence="1">Multi-pass membrane protein</topology>
    </subcellularLocation>
</comment>
<dbReference type="Pfam" id="PF00892">
    <property type="entry name" value="EamA"/>
    <property type="match status" value="2"/>
</dbReference>
<evidence type="ECO:0000256" key="5">
    <source>
        <dbReference type="ARBA" id="ARBA00023136"/>
    </source>
</evidence>
<evidence type="ECO:0000256" key="2">
    <source>
        <dbReference type="ARBA" id="ARBA00007362"/>
    </source>
</evidence>
<dbReference type="PANTHER" id="PTHR32322">
    <property type="entry name" value="INNER MEMBRANE TRANSPORTER"/>
    <property type="match status" value="1"/>
</dbReference>
<evidence type="ECO:0000259" key="8">
    <source>
        <dbReference type="Pfam" id="PF00892"/>
    </source>
</evidence>
<keyword evidence="3 7" id="KW-0812">Transmembrane</keyword>
<feature type="transmembrane region" description="Helical" evidence="7">
    <location>
        <begin position="219"/>
        <end position="238"/>
    </location>
</feature>
<dbReference type="InterPro" id="IPR037185">
    <property type="entry name" value="EmrE-like"/>
</dbReference>
<feature type="transmembrane region" description="Helical" evidence="7">
    <location>
        <begin position="73"/>
        <end position="94"/>
    </location>
</feature>
<evidence type="ECO:0000256" key="6">
    <source>
        <dbReference type="SAM" id="MobiDB-lite"/>
    </source>
</evidence>
<feature type="domain" description="EamA" evidence="8">
    <location>
        <begin position="158"/>
        <end position="292"/>
    </location>
</feature>
<keyword evidence="5 7" id="KW-0472">Membrane</keyword>
<dbReference type="InterPro" id="IPR000620">
    <property type="entry name" value="EamA_dom"/>
</dbReference>
<feature type="transmembrane region" description="Helical" evidence="7">
    <location>
        <begin position="100"/>
        <end position="122"/>
    </location>
</feature>
<evidence type="ECO:0000256" key="4">
    <source>
        <dbReference type="ARBA" id="ARBA00022989"/>
    </source>
</evidence>
<dbReference type="eggNOG" id="COG0697">
    <property type="taxonomic scope" value="Bacteria"/>
</dbReference>
<name>Q67NK7_SYMTH</name>